<dbReference type="PATRIC" id="fig|226910.6.peg.2710"/>
<name>A0A0C2ECG4_9PSED</name>
<dbReference type="Proteomes" id="UP000031535">
    <property type="component" value="Unassembled WGS sequence"/>
</dbReference>
<reference evidence="1 2" key="1">
    <citation type="submission" date="2015-01" db="EMBL/GenBank/DDBJ databases">
        <title>Complete genome of Pseudomonas batumici UCM B-321 producer of the batumin antibiotic with strong antistaphilococcal and potential anticancer activity.</title>
        <authorList>
            <person name="Klochko V.V."/>
            <person name="Zelena L.B."/>
            <person name="Elena K.A."/>
            <person name="Reva O.N."/>
        </authorList>
    </citation>
    <scope>NUCLEOTIDE SEQUENCE [LARGE SCALE GENOMIC DNA]</scope>
    <source>
        <strain evidence="1 2">UCM B-321</strain>
    </source>
</reference>
<gene>
    <name evidence="1" type="ORF">UCMB321_2720</name>
</gene>
<dbReference type="STRING" id="226910.UCMB321_2720"/>
<keyword evidence="2" id="KW-1185">Reference proteome</keyword>
<proteinExistence type="predicted"/>
<dbReference type="InterPro" id="IPR036322">
    <property type="entry name" value="WD40_repeat_dom_sf"/>
</dbReference>
<accession>A0A0C2ECG4</accession>
<dbReference type="AlphaFoldDB" id="A0A0C2ECG4"/>
<protein>
    <submittedName>
        <fullName evidence="1">Uncharacterized protein</fullName>
    </submittedName>
</protein>
<evidence type="ECO:0000313" key="2">
    <source>
        <dbReference type="Proteomes" id="UP000031535"/>
    </source>
</evidence>
<dbReference type="EMBL" id="JXDG01000035">
    <property type="protein sequence ID" value="KIH83594.1"/>
    <property type="molecule type" value="Genomic_DNA"/>
</dbReference>
<sequence>MQLPESLQPWRQWLEWFAPELVPTLGALLGCISPLLGPFKGAQQGGVPEPDGLGDLRQRGSYERLLTSEWLLADEFADEFLRRASSGEHLFLAPELRARQASRLIVVLFDAGPLQLGGARLVHLALMILLARRAAEHGAQFRWGVLQQEPELFELHSSSQLRRLLDARTYTAVTEVHWQRWQAVLAESPEAASECWLVGQRLPAATSSRVEGVRVLQIQQGLFGEALELQVQPSGTAPIVLPLPDAAAGQRLLKGQFVNEVSVEAHIATSERISLTSPPLISSAGTHVAVRLLDEPGLLVYAIPRAGQKKSAKFKRQLWPRGATPLSVVLQNRQAGAVLSVGDQLRFWQLPRIGAVSRPSREELLAPVGTATLLPAVYLRDFRHSRLFMLTSDRTLAFWMTPSDKSLNAVAPDITHYLDRDVLGMARINDEVLVYASRSAGQLFIRHVTLNATRYDSYALGEGSEVTQVLFSSLPFWRRRFGSCAVQYGHGRRENWTLFSHDSHPQPLARLELAPGCKAIGLLHEVESEQPSLVVIGSDEKSVLLVKSGQTQVLFTATTKILRVSFCPDSTILALITEARELLVYAVSERQVRLKVQSNRKEQVDG</sequence>
<dbReference type="OrthoDB" id="8593417at2"/>
<dbReference type="SUPFAM" id="SSF50978">
    <property type="entry name" value="WD40 repeat-like"/>
    <property type="match status" value="1"/>
</dbReference>
<dbReference type="RefSeq" id="WP_040067524.1">
    <property type="nucleotide sequence ID" value="NZ_JXDG01000035.1"/>
</dbReference>
<evidence type="ECO:0000313" key="1">
    <source>
        <dbReference type="EMBL" id="KIH83594.1"/>
    </source>
</evidence>
<organism evidence="1 2">
    <name type="scientific">Pseudomonas batumici</name>
    <dbReference type="NCBI Taxonomy" id="226910"/>
    <lineage>
        <taxon>Bacteria</taxon>
        <taxon>Pseudomonadati</taxon>
        <taxon>Pseudomonadota</taxon>
        <taxon>Gammaproteobacteria</taxon>
        <taxon>Pseudomonadales</taxon>
        <taxon>Pseudomonadaceae</taxon>
        <taxon>Pseudomonas</taxon>
    </lineage>
</organism>
<comment type="caution">
    <text evidence="1">The sequence shown here is derived from an EMBL/GenBank/DDBJ whole genome shotgun (WGS) entry which is preliminary data.</text>
</comment>